<dbReference type="AlphaFoldDB" id="A0A5Q0Q890"/>
<evidence type="ECO:0000256" key="5">
    <source>
        <dbReference type="SAM" id="Phobius"/>
    </source>
</evidence>
<dbReference type="GO" id="GO:0016987">
    <property type="term" value="F:sigma factor activity"/>
    <property type="evidence" value="ECO:0007669"/>
    <property type="project" value="UniProtKB-KW"/>
</dbReference>
<evidence type="ECO:0000313" key="8">
    <source>
        <dbReference type="Proteomes" id="UP000326921"/>
    </source>
</evidence>
<proteinExistence type="inferred from homology"/>
<dbReference type="EMBL" id="CP045652">
    <property type="protein sequence ID" value="QGA25606.1"/>
    <property type="molecule type" value="Genomic_DNA"/>
</dbReference>
<evidence type="ECO:0000256" key="1">
    <source>
        <dbReference type="ARBA" id="ARBA00010641"/>
    </source>
</evidence>
<dbReference type="KEGG" id="sphe:GFH32_04410"/>
<dbReference type="SUPFAM" id="SSF88946">
    <property type="entry name" value="Sigma2 domain of RNA polymerase sigma factors"/>
    <property type="match status" value="1"/>
</dbReference>
<dbReference type="InterPro" id="IPR039425">
    <property type="entry name" value="RNA_pol_sigma-70-like"/>
</dbReference>
<dbReference type="GO" id="GO:0006352">
    <property type="term" value="P:DNA-templated transcription initiation"/>
    <property type="evidence" value="ECO:0007669"/>
    <property type="project" value="InterPro"/>
</dbReference>
<dbReference type="Gene3D" id="1.10.1740.10">
    <property type="match status" value="1"/>
</dbReference>
<dbReference type="InterPro" id="IPR000792">
    <property type="entry name" value="Tscrpt_reg_LuxR_C"/>
</dbReference>
<organism evidence="7 8">
    <name type="scientific">Sphingobacterium zhuxiongii</name>
    <dbReference type="NCBI Taxonomy" id="2662364"/>
    <lineage>
        <taxon>Bacteria</taxon>
        <taxon>Pseudomonadati</taxon>
        <taxon>Bacteroidota</taxon>
        <taxon>Sphingobacteriia</taxon>
        <taxon>Sphingobacteriales</taxon>
        <taxon>Sphingobacteriaceae</taxon>
        <taxon>Sphingobacterium</taxon>
    </lineage>
</organism>
<dbReference type="PANTHER" id="PTHR43133">
    <property type="entry name" value="RNA POLYMERASE ECF-TYPE SIGMA FACTO"/>
    <property type="match status" value="1"/>
</dbReference>
<keyword evidence="5" id="KW-0472">Membrane</keyword>
<evidence type="ECO:0000259" key="6">
    <source>
        <dbReference type="SMART" id="SM00421"/>
    </source>
</evidence>
<dbReference type="GO" id="GO:0003677">
    <property type="term" value="F:DNA binding"/>
    <property type="evidence" value="ECO:0007669"/>
    <property type="project" value="InterPro"/>
</dbReference>
<keyword evidence="5" id="KW-0812">Transmembrane</keyword>
<evidence type="ECO:0000256" key="4">
    <source>
        <dbReference type="ARBA" id="ARBA00023163"/>
    </source>
</evidence>
<evidence type="ECO:0000256" key="2">
    <source>
        <dbReference type="ARBA" id="ARBA00023015"/>
    </source>
</evidence>
<dbReference type="InterPro" id="IPR014284">
    <property type="entry name" value="RNA_pol_sigma-70_dom"/>
</dbReference>
<dbReference type="CDD" id="cd06171">
    <property type="entry name" value="Sigma70_r4"/>
    <property type="match status" value="1"/>
</dbReference>
<comment type="similarity">
    <text evidence="1">Belongs to the sigma-70 factor family. ECF subfamily.</text>
</comment>
<keyword evidence="2" id="KW-0805">Transcription regulation</keyword>
<feature type="transmembrane region" description="Helical" evidence="5">
    <location>
        <begin position="176"/>
        <end position="193"/>
    </location>
</feature>
<dbReference type="Proteomes" id="UP000326921">
    <property type="component" value="Chromosome"/>
</dbReference>
<dbReference type="SUPFAM" id="SSF88659">
    <property type="entry name" value="Sigma3 and sigma4 domains of RNA polymerase sigma factors"/>
    <property type="match status" value="1"/>
</dbReference>
<evidence type="ECO:0000313" key="7">
    <source>
        <dbReference type="EMBL" id="QGA25606.1"/>
    </source>
</evidence>
<feature type="domain" description="HTH luxR-type" evidence="6">
    <location>
        <begin position="130"/>
        <end position="188"/>
    </location>
</feature>
<dbReference type="InterPro" id="IPR007627">
    <property type="entry name" value="RNA_pol_sigma70_r2"/>
</dbReference>
<dbReference type="InterPro" id="IPR013249">
    <property type="entry name" value="RNA_pol_sigma70_r4_t2"/>
</dbReference>
<dbReference type="Gene3D" id="1.10.10.10">
    <property type="entry name" value="Winged helix-like DNA-binding domain superfamily/Winged helix DNA-binding domain"/>
    <property type="match status" value="1"/>
</dbReference>
<dbReference type="Pfam" id="PF04542">
    <property type="entry name" value="Sigma70_r2"/>
    <property type="match status" value="1"/>
</dbReference>
<dbReference type="InterPro" id="IPR036388">
    <property type="entry name" value="WH-like_DNA-bd_sf"/>
</dbReference>
<dbReference type="SMART" id="SM00421">
    <property type="entry name" value="HTH_LUXR"/>
    <property type="match status" value="1"/>
</dbReference>
<keyword evidence="4" id="KW-0804">Transcription</keyword>
<keyword evidence="5" id="KW-1133">Transmembrane helix</keyword>
<protein>
    <submittedName>
        <fullName evidence="7">Sigma-70 family RNA polymerase sigma factor</fullName>
    </submittedName>
</protein>
<dbReference type="Pfam" id="PF08281">
    <property type="entry name" value="Sigma70_r4_2"/>
    <property type="match status" value="1"/>
</dbReference>
<name>A0A5Q0Q890_9SPHI</name>
<reference evidence="7 8" key="1">
    <citation type="submission" date="2019-10" db="EMBL/GenBank/DDBJ databases">
        <authorList>
            <person name="Dong K."/>
        </authorList>
    </citation>
    <scope>NUCLEOTIDE SEQUENCE [LARGE SCALE GENOMIC DNA]</scope>
    <source>
        <strain evidence="8">dk4302</strain>
    </source>
</reference>
<keyword evidence="3" id="KW-0731">Sigma factor</keyword>
<dbReference type="InterPro" id="IPR013324">
    <property type="entry name" value="RNA_pol_sigma_r3/r4-like"/>
</dbReference>
<evidence type="ECO:0000256" key="3">
    <source>
        <dbReference type="ARBA" id="ARBA00023082"/>
    </source>
</evidence>
<keyword evidence="8" id="KW-1185">Reference proteome</keyword>
<dbReference type="InterPro" id="IPR013325">
    <property type="entry name" value="RNA_pol_sigma_r2"/>
</dbReference>
<gene>
    <name evidence="7" type="ORF">GFH32_04410</name>
</gene>
<sequence>MRLNTENDIDRILVDRLKQSDRKSFEQIYEKYAVQLYSVCYRRIQDIEISNDIIHDILLSLWENRNRKDINNLRAYLFQALRYKIIDTFQQRSKTHKLYESYLVNLQQNYIGTDHALRTKLFQELIKAEIDRLPRKMKEVFLLSREQNLTYEQIAQKLGISEQTVRSHMKHALRRLSVKLSFVIFLLFNYYFLPPKPYNLDFINRDGLSSIVFYEKEELFKSHFIR</sequence>
<dbReference type="PANTHER" id="PTHR43133:SF46">
    <property type="entry name" value="RNA POLYMERASE SIGMA-70 FACTOR ECF SUBFAMILY"/>
    <property type="match status" value="1"/>
</dbReference>
<dbReference type="NCBIfam" id="TIGR02937">
    <property type="entry name" value="sigma70-ECF"/>
    <property type="match status" value="1"/>
</dbReference>
<accession>A0A5Q0Q890</accession>